<evidence type="ECO:0000313" key="1">
    <source>
        <dbReference type="EMBL" id="KAG5680622.1"/>
    </source>
</evidence>
<keyword evidence="2" id="KW-1185">Reference proteome</keyword>
<reference evidence="1" key="1">
    <citation type="submission" date="2021-03" db="EMBL/GenBank/DDBJ databases">
        <title>Chromosome level genome of the anhydrobiotic midge Polypedilum vanderplanki.</title>
        <authorList>
            <person name="Yoshida Y."/>
            <person name="Kikawada T."/>
            <person name="Gusev O."/>
        </authorList>
    </citation>
    <scope>NUCLEOTIDE SEQUENCE</scope>
    <source>
        <strain evidence="1">NIAS01</strain>
        <tissue evidence="1">Whole body or cell culture</tissue>
    </source>
</reference>
<accession>A0A9J6CG85</accession>
<dbReference type="Proteomes" id="UP001107558">
    <property type="component" value="Chromosome 1"/>
</dbReference>
<gene>
    <name evidence="1" type="ORF">PVAND_010116</name>
</gene>
<evidence type="ECO:0000313" key="2">
    <source>
        <dbReference type="Proteomes" id="UP001107558"/>
    </source>
</evidence>
<sequence length="86" mass="9406">MVYLCSTRGTTGTNQWHNTCPSGHWYEATFDGLCLNASKVVAIPEQQYLIKALITHCIGHNGRSIMDNAMLEPEPLANDEVSSGVP</sequence>
<dbReference type="OrthoDB" id="10505069at2759"/>
<name>A0A9J6CG85_POLVA</name>
<comment type="caution">
    <text evidence="1">The sequence shown here is derived from an EMBL/GenBank/DDBJ whole genome shotgun (WGS) entry which is preliminary data.</text>
</comment>
<protein>
    <submittedName>
        <fullName evidence="1">Uncharacterized protein</fullName>
    </submittedName>
</protein>
<dbReference type="AlphaFoldDB" id="A0A9J6CG85"/>
<dbReference type="EMBL" id="JADBJN010000001">
    <property type="protein sequence ID" value="KAG5680622.1"/>
    <property type="molecule type" value="Genomic_DNA"/>
</dbReference>
<proteinExistence type="predicted"/>
<organism evidence="1 2">
    <name type="scientific">Polypedilum vanderplanki</name>
    <name type="common">Sleeping chironomid midge</name>
    <dbReference type="NCBI Taxonomy" id="319348"/>
    <lineage>
        <taxon>Eukaryota</taxon>
        <taxon>Metazoa</taxon>
        <taxon>Ecdysozoa</taxon>
        <taxon>Arthropoda</taxon>
        <taxon>Hexapoda</taxon>
        <taxon>Insecta</taxon>
        <taxon>Pterygota</taxon>
        <taxon>Neoptera</taxon>
        <taxon>Endopterygota</taxon>
        <taxon>Diptera</taxon>
        <taxon>Nematocera</taxon>
        <taxon>Chironomoidea</taxon>
        <taxon>Chironomidae</taxon>
        <taxon>Chironominae</taxon>
        <taxon>Polypedilum</taxon>
        <taxon>Polypedilum</taxon>
    </lineage>
</organism>